<reference evidence="3" key="1">
    <citation type="submission" date="2020-07" db="EMBL/GenBank/DDBJ databases">
        <title>Description of Mycobacterium gordonae subsp. intergordonae subsp.nov. and Mycobacterium gordonae subsp. gordonae subsp. nov.</title>
        <authorList>
            <person name="Yu X."/>
        </authorList>
    </citation>
    <scope>NUCLEOTIDE SEQUENCE [LARGE SCALE GENOMIC DNA]</scope>
    <source>
        <strain evidence="3">24</strain>
    </source>
</reference>
<keyword evidence="3" id="KW-1185">Reference proteome</keyword>
<dbReference type="PANTHER" id="PTHR34075">
    <property type="entry name" value="BLR3430 PROTEIN"/>
    <property type="match status" value="1"/>
</dbReference>
<dbReference type="InterPro" id="IPR002878">
    <property type="entry name" value="ChsH2_C"/>
</dbReference>
<evidence type="ECO:0000313" key="3">
    <source>
        <dbReference type="Proteomes" id="UP000510682"/>
    </source>
</evidence>
<sequence>MTPMPDSERPAPVLTQLDRPFWTGGAAGALRMQRCVRCTRICHPPALRCPRDHAVLEFVELSGRGVVESWTINRHQWFPGFQPPYVIAFVNPVEDLNARLLTNLVNVEPDEISQNMLVRVVFDQLVVGEDEVYIPLFEPEH</sequence>
<dbReference type="KEGG" id="mgor:H0P51_08650"/>
<evidence type="ECO:0000313" key="2">
    <source>
        <dbReference type="EMBL" id="QLL08945.1"/>
    </source>
</evidence>
<dbReference type="Proteomes" id="UP000510682">
    <property type="component" value="Chromosome"/>
</dbReference>
<gene>
    <name evidence="2" type="ORF">H0P51_08650</name>
</gene>
<dbReference type="AlphaFoldDB" id="A0A7D6EB81"/>
<proteinExistence type="predicted"/>
<reference evidence="2 3" key="2">
    <citation type="submission" date="2020-07" db="EMBL/GenBank/DDBJ databases">
        <authorList>
            <person name="Yu X."/>
        </authorList>
    </citation>
    <scope>NUCLEOTIDE SEQUENCE [LARGE SCALE GENOMIC DNA]</scope>
    <source>
        <strain evidence="3">24</strain>
    </source>
</reference>
<name>A0A7D6EB81_9MYCO</name>
<dbReference type="Pfam" id="PF01796">
    <property type="entry name" value="OB_ChsH2_C"/>
    <property type="match status" value="1"/>
</dbReference>
<feature type="domain" description="ChsH2 C-terminal OB-fold" evidence="1">
    <location>
        <begin position="59"/>
        <end position="123"/>
    </location>
</feature>
<accession>A0A7D6EB81</accession>
<organism evidence="2 3">
    <name type="scientific">Mycobacterium vicinigordonae</name>
    <dbReference type="NCBI Taxonomy" id="1719132"/>
    <lineage>
        <taxon>Bacteria</taxon>
        <taxon>Bacillati</taxon>
        <taxon>Actinomycetota</taxon>
        <taxon>Actinomycetes</taxon>
        <taxon>Mycobacteriales</taxon>
        <taxon>Mycobacteriaceae</taxon>
        <taxon>Mycobacterium</taxon>
    </lineage>
</organism>
<dbReference type="SUPFAM" id="SSF50249">
    <property type="entry name" value="Nucleic acid-binding proteins"/>
    <property type="match status" value="1"/>
</dbReference>
<dbReference type="InterPro" id="IPR012340">
    <property type="entry name" value="NA-bd_OB-fold"/>
</dbReference>
<dbReference type="InterPro" id="IPR052513">
    <property type="entry name" value="Thioester_dehydratase-like"/>
</dbReference>
<protein>
    <submittedName>
        <fullName evidence="2">OB-fold domain-containing protein</fullName>
    </submittedName>
</protein>
<reference evidence="3" key="3">
    <citation type="submission" date="2023-07" db="EMBL/GenBank/DDBJ databases">
        <title>Description of Mycobacterium gordonae subsp. intergordonae subsp.nov. and Mycobacterium gordonae subsp. gordonae subsp. nov.</title>
        <authorList>
            <person name="Huang H."/>
        </authorList>
    </citation>
    <scope>NUCLEOTIDE SEQUENCE [LARGE SCALE GENOMIC DNA]</scope>
    <source>
        <strain evidence="3">24</strain>
    </source>
</reference>
<dbReference type="PANTHER" id="PTHR34075:SF5">
    <property type="entry name" value="BLR3430 PROTEIN"/>
    <property type="match status" value="1"/>
</dbReference>
<dbReference type="EMBL" id="CP059165">
    <property type="protein sequence ID" value="QLL08945.1"/>
    <property type="molecule type" value="Genomic_DNA"/>
</dbReference>
<evidence type="ECO:0000259" key="1">
    <source>
        <dbReference type="Pfam" id="PF01796"/>
    </source>
</evidence>